<dbReference type="RefSeq" id="WP_115830986.1">
    <property type="nucleotide sequence ID" value="NZ_QNUL01000007.1"/>
</dbReference>
<keyword evidence="3 7" id="KW-1134">Transmembrane beta strand</keyword>
<accession>A0A3D8YEV8</accession>
<protein>
    <submittedName>
        <fullName evidence="10">TonB-dependent receptor</fullName>
    </submittedName>
</protein>
<dbReference type="InterPro" id="IPR037066">
    <property type="entry name" value="Plug_dom_sf"/>
</dbReference>
<name>A0A3D8YEV8_9BACT</name>
<dbReference type="Gene3D" id="2.40.170.20">
    <property type="entry name" value="TonB-dependent receptor, beta-barrel domain"/>
    <property type="match status" value="1"/>
</dbReference>
<proteinExistence type="inferred from homology"/>
<evidence type="ECO:0000256" key="1">
    <source>
        <dbReference type="ARBA" id="ARBA00004571"/>
    </source>
</evidence>
<dbReference type="Proteomes" id="UP000256373">
    <property type="component" value="Unassembled WGS sequence"/>
</dbReference>
<dbReference type="SUPFAM" id="SSF49464">
    <property type="entry name" value="Carboxypeptidase regulatory domain-like"/>
    <property type="match status" value="1"/>
</dbReference>
<dbReference type="InterPro" id="IPR008969">
    <property type="entry name" value="CarboxyPept-like_regulatory"/>
</dbReference>
<dbReference type="Gene3D" id="2.170.130.10">
    <property type="entry name" value="TonB-dependent receptor, plug domain"/>
    <property type="match status" value="1"/>
</dbReference>
<feature type="signal peptide" evidence="8">
    <location>
        <begin position="1"/>
        <end position="30"/>
    </location>
</feature>
<evidence type="ECO:0000313" key="11">
    <source>
        <dbReference type="Proteomes" id="UP000256373"/>
    </source>
</evidence>
<keyword evidence="5 7" id="KW-0472">Membrane</keyword>
<dbReference type="InterPro" id="IPR039426">
    <property type="entry name" value="TonB-dep_rcpt-like"/>
</dbReference>
<dbReference type="InterPro" id="IPR036942">
    <property type="entry name" value="Beta-barrel_TonB_sf"/>
</dbReference>
<evidence type="ECO:0000256" key="8">
    <source>
        <dbReference type="SAM" id="SignalP"/>
    </source>
</evidence>
<evidence type="ECO:0000256" key="5">
    <source>
        <dbReference type="ARBA" id="ARBA00023136"/>
    </source>
</evidence>
<dbReference type="AlphaFoldDB" id="A0A3D8YEV8"/>
<evidence type="ECO:0000259" key="9">
    <source>
        <dbReference type="Pfam" id="PF07715"/>
    </source>
</evidence>
<dbReference type="OrthoDB" id="9768177at2"/>
<keyword evidence="2 7" id="KW-0813">Transport</keyword>
<dbReference type="Pfam" id="PF13715">
    <property type="entry name" value="CarbopepD_reg_2"/>
    <property type="match status" value="1"/>
</dbReference>
<dbReference type="NCBIfam" id="TIGR04056">
    <property type="entry name" value="OMP_RagA_SusC"/>
    <property type="match status" value="1"/>
</dbReference>
<dbReference type="Gene3D" id="2.60.40.1120">
    <property type="entry name" value="Carboxypeptidase-like, regulatory domain"/>
    <property type="match status" value="1"/>
</dbReference>
<comment type="subcellular location">
    <subcellularLocation>
        <location evidence="1 7">Cell outer membrane</location>
        <topology evidence="1 7">Multi-pass membrane protein</topology>
    </subcellularLocation>
</comment>
<keyword evidence="8" id="KW-0732">Signal</keyword>
<organism evidence="10 11">
    <name type="scientific">Dyadobacter luteus</name>
    <dbReference type="NCBI Taxonomy" id="2259619"/>
    <lineage>
        <taxon>Bacteria</taxon>
        <taxon>Pseudomonadati</taxon>
        <taxon>Bacteroidota</taxon>
        <taxon>Cytophagia</taxon>
        <taxon>Cytophagales</taxon>
        <taxon>Spirosomataceae</taxon>
        <taxon>Dyadobacter</taxon>
    </lineage>
</organism>
<keyword evidence="6 7" id="KW-0998">Cell outer membrane</keyword>
<evidence type="ECO:0000256" key="3">
    <source>
        <dbReference type="ARBA" id="ARBA00022452"/>
    </source>
</evidence>
<evidence type="ECO:0000256" key="7">
    <source>
        <dbReference type="PROSITE-ProRule" id="PRU01360"/>
    </source>
</evidence>
<dbReference type="EMBL" id="QNUL01000007">
    <property type="protein sequence ID" value="REA61547.1"/>
    <property type="molecule type" value="Genomic_DNA"/>
</dbReference>
<dbReference type="InterPro" id="IPR023996">
    <property type="entry name" value="TonB-dep_OMP_SusC/RagA"/>
</dbReference>
<feature type="chain" id="PRO_5017791091" evidence="8">
    <location>
        <begin position="31"/>
        <end position="1094"/>
    </location>
</feature>
<evidence type="ECO:0000256" key="4">
    <source>
        <dbReference type="ARBA" id="ARBA00022692"/>
    </source>
</evidence>
<reference evidence="10 11" key="1">
    <citation type="submission" date="2018-07" db="EMBL/GenBank/DDBJ databases">
        <title>Dyadobacter roseus sp. nov., isolated from rose rhizosphere soil.</title>
        <authorList>
            <person name="Chen L."/>
        </authorList>
    </citation>
    <scope>NUCLEOTIDE SEQUENCE [LARGE SCALE GENOMIC DNA]</scope>
    <source>
        <strain evidence="10 11">RS19</strain>
    </source>
</reference>
<comment type="caution">
    <text evidence="10">The sequence shown here is derived from an EMBL/GenBank/DDBJ whole genome shotgun (WGS) entry which is preliminary data.</text>
</comment>
<gene>
    <name evidence="10" type="ORF">DSL64_11285</name>
</gene>
<keyword evidence="11" id="KW-1185">Reference proteome</keyword>
<evidence type="ECO:0000256" key="2">
    <source>
        <dbReference type="ARBA" id="ARBA00022448"/>
    </source>
</evidence>
<evidence type="ECO:0000313" key="10">
    <source>
        <dbReference type="EMBL" id="REA61547.1"/>
    </source>
</evidence>
<comment type="similarity">
    <text evidence="7">Belongs to the TonB-dependent receptor family.</text>
</comment>
<dbReference type="InterPro" id="IPR023997">
    <property type="entry name" value="TonB-dep_OMP_SusC/RagA_CS"/>
</dbReference>
<feature type="domain" description="TonB-dependent receptor plug" evidence="9">
    <location>
        <begin position="125"/>
        <end position="231"/>
    </location>
</feature>
<dbReference type="NCBIfam" id="TIGR04057">
    <property type="entry name" value="SusC_RagA_signa"/>
    <property type="match status" value="1"/>
</dbReference>
<dbReference type="GO" id="GO:0009279">
    <property type="term" value="C:cell outer membrane"/>
    <property type="evidence" value="ECO:0007669"/>
    <property type="project" value="UniProtKB-SubCell"/>
</dbReference>
<evidence type="ECO:0000256" key="6">
    <source>
        <dbReference type="ARBA" id="ARBA00023237"/>
    </source>
</evidence>
<dbReference type="InterPro" id="IPR012910">
    <property type="entry name" value="Plug_dom"/>
</dbReference>
<dbReference type="SUPFAM" id="SSF56935">
    <property type="entry name" value="Porins"/>
    <property type="match status" value="1"/>
</dbReference>
<sequence length="1094" mass="120674">MKIPILQILPKANRWVLVICCLLCAAPGFAQHKVSGIVSSVTDKEGLPGASVRVKGGTNGTTTDAKGAYTISATNDAVLVFSFIGMITSEVPVNGKSKIDIVLEDDANKLEEVVVVDFGYGTVKKTDMTGSVATMSGRDLKNIPVANAAQAMTGRMPGVSVLTSDGSPDAEVVIRVRGGGSITQDNSPLYVVDGFIVNSIRDIPPSDIQSINVLKDASATAIYGAQASNGVIVITTKNPTAGKVSVSYNGFMQYKLLPKNRKYEVLSPYEYVMVNYERAKLRSATDVRNFEKFFGKYEDYDLYQTKRGTDWQDELFGSPRTSQYHNVSLSGGSENTKVSLSLTNNTDQGLLTGSAFKRNVLNFKLNQNISKKLKFEGMARVTNTVVDGAGTSGNAQINIKDAVQTRPTNGIADELDIDLTAIGNDDDFQSFLLSLVSPVKLVKQDWRKRATNDYVFSGAVGWSVLKNLDVKSTFTGSLSFDKNQRFYGPLTGESFNNGSSLPIGEKTDQELKSFRFLNTLNYRPEAFGSHKVDFLLGQEIYSTGGNYAFVRAEDFRESIEPRELFANMTFGRTDRLETRELTNANRSSGFGRVNYAWKDRYIVTGTFRVDASSKFSPENRLGFFPAAAVAWKLSEEPFLKSVRAIDEFKLRVSYGATGNDRIDATATQFLFQGSTLRGPGFGNFDNTYYTPSGTTLYNPNLVWETTINRNAGADFSFFKHRLEGAFDLYHNTTKDLLLRSAIPSSTGFVTQWNNVGRTSNRGVELGLTAYLVDKQDFSLSANFNIGRNRAKIEALDGTQERFFQSNWASTDLRDQDDFYLKVGGTIGDVYGYTTEGFYSTADFSSYDAVSNKYILKDGVPNSGGIAGNANIRPGFLKLKDINGDGVINSQDRQVIGNTLPKAQGGFGLNGRYKGFDLSVFFNWSYGNDVYNTGKIQYNQFRRVTHGNLLSMMSMENRFTYLDVDGSYTGTAGGIVTDLEQLAQMNQGKNIWSPHGMGDAQTVIHSWAVEDGSFIRLNNLNLGYSFPQRWISKLKMSQFRVYVTGNNLHLWSKYTGYDPEVSTSRSSGYQGLTPGVDYSSFPRSRSYTVGLNVTF</sequence>
<keyword evidence="4 7" id="KW-0812">Transmembrane</keyword>
<dbReference type="Pfam" id="PF07715">
    <property type="entry name" value="Plug"/>
    <property type="match status" value="1"/>
</dbReference>
<dbReference type="PROSITE" id="PS52016">
    <property type="entry name" value="TONB_DEPENDENT_REC_3"/>
    <property type="match status" value="1"/>
</dbReference>
<keyword evidence="10" id="KW-0675">Receptor</keyword>